<feature type="compositionally biased region" description="Polar residues" evidence="1">
    <location>
        <begin position="395"/>
        <end position="423"/>
    </location>
</feature>
<feature type="compositionally biased region" description="Polar residues" evidence="1">
    <location>
        <begin position="443"/>
        <end position="453"/>
    </location>
</feature>
<protein>
    <submittedName>
        <fullName evidence="2">Uncharacterized protein</fullName>
    </submittedName>
</protein>
<feature type="compositionally biased region" description="Low complexity" evidence="1">
    <location>
        <begin position="669"/>
        <end position="685"/>
    </location>
</feature>
<dbReference type="STRING" id="1196081.A0A364KW34"/>
<evidence type="ECO:0000313" key="3">
    <source>
        <dbReference type="Proteomes" id="UP000249363"/>
    </source>
</evidence>
<dbReference type="EMBL" id="MIKG01000006">
    <property type="protein sequence ID" value="RAO67766.1"/>
    <property type="molecule type" value="Genomic_DNA"/>
</dbReference>
<sequence>MKKLMNSITSFSFSYSNGEPQTPTRTPTSAAFAESSFQTPKFESSFYDPRVTWDTADPYASSPELLKTPQRFVFGGTPGLQQQHPQQAFDTSFGQHLSPNVTLKGPGNTDTIKRRHSTKPTAAAVFGEEGPGTINSVRSAATIQTPPPTSTSHRKTLDPGDGYFGTSRKLSAVTETQLETPSRIIASSPHLFANFQNSPDFFQFSNIDATASPFFPQQKLFLDQDVENLPSQASTDPFADAGTFMATSGAVSQFQALDVPPLPTIQGSLDLPEFSTDMNNMNNMNFGIGSAAPADAALFPTPFSASPRVPMTKTEDPSLFLSSPARRFGPPQSVPQPMSASKPKRQPYHHQTEEAKREQLRRASEHQPAISDEEEDDDDFTPRAAPSIRPGLARSKTTTAVSTIHSRQQSQQSFGSLASTNGVKKTPSKGRSSPVKAIRQSLPRANSSGVPTRSQSLILKIDKDGRAKTEFQDALEAAAGGFTGLTDPISEMDIDGFITESETDSAEFSDSPAFHSARNSFAFPSAVTRPKVSRTGSISRPNSKSSFASTVSSSSGRRSPWAESRPARPQSAIMSGDWANTPQRFATISNANFTRQSSSTDSTLPDSEEDAGDAQHALRQVLKGRGRNTIGRAAGSNIMKARMSGSQTMHHLQSSPPGIGAMFDLRSGDSTSPTTLTDPDLATPSSDRHSNPSSGTRCVCKSLDNGGHLMIQWYVALVDNKYAELTFIVNRAVIGSIPNVLVSIDPTFLRCIYVYTAHQHPCVAAVYETPWQQQCRKQHPHP</sequence>
<evidence type="ECO:0000313" key="2">
    <source>
        <dbReference type="EMBL" id="RAO67766.1"/>
    </source>
</evidence>
<feature type="compositionally biased region" description="Basic and acidic residues" evidence="1">
    <location>
        <begin position="350"/>
        <end position="365"/>
    </location>
</feature>
<feature type="region of interest" description="Disordered" evidence="1">
    <location>
        <begin position="527"/>
        <end position="614"/>
    </location>
</feature>
<dbReference type="AlphaFoldDB" id="A0A364KW34"/>
<name>A0A364KW34_TALAM</name>
<accession>A0A364KW34</accession>
<gene>
    <name evidence="2" type="ORF">BHQ10_003778</name>
</gene>
<feature type="compositionally biased region" description="Low complexity" evidence="1">
    <location>
        <begin position="543"/>
        <end position="564"/>
    </location>
</feature>
<feature type="region of interest" description="Disordered" evidence="1">
    <location>
        <begin position="14"/>
        <end position="36"/>
    </location>
</feature>
<feature type="region of interest" description="Disordered" evidence="1">
    <location>
        <begin position="305"/>
        <end position="453"/>
    </location>
</feature>
<organism evidence="2 3">
    <name type="scientific">Talaromyces amestolkiae</name>
    <dbReference type="NCBI Taxonomy" id="1196081"/>
    <lineage>
        <taxon>Eukaryota</taxon>
        <taxon>Fungi</taxon>
        <taxon>Dikarya</taxon>
        <taxon>Ascomycota</taxon>
        <taxon>Pezizomycotina</taxon>
        <taxon>Eurotiomycetes</taxon>
        <taxon>Eurotiomycetidae</taxon>
        <taxon>Eurotiales</taxon>
        <taxon>Trichocomaceae</taxon>
        <taxon>Talaromyces</taxon>
        <taxon>Talaromyces sect. Talaromyces</taxon>
    </lineage>
</organism>
<feature type="region of interest" description="Disordered" evidence="1">
    <location>
        <begin position="648"/>
        <end position="695"/>
    </location>
</feature>
<dbReference type="Proteomes" id="UP000249363">
    <property type="component" value="Unassembled WGS sequence"/>
</dbReference>
<evidence type="ECO:0000256" key="1">
    <source>
        <dbReference type="SAM" id="MobiDB-lite"/>
    </source>
</evidence>
<comment type="caution">
    <text evidence="2">The sequence shown here is derived from an EMBL/GenBank/DDBJ whole genome shotgun (WGS) entry which is preliminary data.</text>
</comment>
<dbReference type="GeneID" id="63792994"/>
<dbReference type="OrthoDB" id="436852at2759"/>
<keyword evidence="3" id="KW-1185">Reference proteome</keyword>
<feature type="region of interest" description="Disordered" evidence="1">
    <location>
        <begin position="143"/>
        <end position="162"/>
    </location>
</feature>
<proteinExistence type="predicted"/>
<dbReference type="RefSeq" id="XP_040732282.1">
    <property type="nucleotide sequence ID" value="XM_040876071.1"/>
</dbReference>
<reference evidence="2 3" key="1">
    <citation type="journal article" date="2017" name="Biotechnol. Biofuels">
        <title>Differential beta-glucosidase expression as a function of carbon source availability in Talaromyces amestolkiae: a genomic and proteomic approach.</title>
        <authorList>
            <person name="de Eugenio L.I."/>
            <person name="Mendez-Liter J.A."/>
            <person name="Nieto-Dominguez M."/>
            <person name="Alonso L."/>
            <person name="Gil-Munoz J."/>
            <person name="Barriuso J."/>
            <person name="Prieto A."/>
            <person name="Martinez M.J."/>
        </authorList>
    </citation>
    <scope>NUCLEOTIDE SEQUENCE [LARGE SCALE GENOMIC DNA]</scope>
    <source>
        <strain evidence="2 3">CIB</strain>
    </source>
</reference>
<feature type="compositionally biased region" description="Polar residues" evidence="1">
    <location>
        <begin position="578"/>
        <end position="605"/>
    </location>
</feature>